<dbReference type="HOGENOM" id="CLU_3072685_0_0_1"/>
<dbReference type="AlphaFoldDB" id="Q86I64"/>
<dbReference type="RefSeq" id="XP_643847.1">
    <property type="nucleotide sequence ID" value="XM_638755.1"/>
</dbReference>
<evidence type="ECO:0000313" key="1">
    <source>
        <dbReference type="EMBL" id="EAL69799.1"/>
    </source>
</evidence>
<dbReference type="GeneID" id="8619896"/>
<dbReference type="CAZy" id="GT60">
    <property type="family name" value="Glycosyltransferase Family 60"/>
</dbReference>
<sequence>MTSRHFSYKNTIISILHQIWICNQLYSDDKIQYSILDSILFSKNGINLNPGAT</sequence>
<accession>Q553W4</accession>
<organism evidence="1 2">
    <name type="scientific">Dictyostelium discoideum</name>
    <name type="common">Social amoeba</name>
    <dbReference type="NCBI Taxonomy" id="44689"/>
    <lineage>
        <taxon>Eukaryota</taxon>
        <taxon>Amoebozoa</taxon>
        <taxon>Evosea</taxon>
        <taxon>Eumycetozoa</taxon>
        <taxon>Dictyostelia</taxon>
        <taxon>Dictyosteliales</taxon>
        <taxon>Dictyosteliaceae</taxon>
        <taxon>Dictyostelium</taxon>
    </lineage>
</organism>
<accession>Q86I64</accession>
<evidence type="ECO:0000313" key="2">
    <source>
        <dbReference type="Proteomes" id="UP000002195"/>
    </source>
</evidence>
<dbReference type="Proteomes" id="UP000002195">
    <property type="component" value="Unassembled WGS sequence"/>
</dbReference>
<protein>
    <submittedName>
        <fullName evidence="1">Uncharacterized protein</fullName>
    </submittedName>
</protein>
<dbReference type="VEuPathDB" id="AmoebaDB:DDB_G0275037"/>
<comment type="caution">
    <text evidence="1">The sequence shown here is derived from an EMBL/GenBank/DDBJ whole genome shotgun (WGS) entry which is preliminary data.</text>
</comment>
<dbReference type="PaxDb" id="44689-DDB0167386"/>
<dbReference type="InParanoid" id="Q86I64"/>
<reference evidence="1 2" key="1">
    <citation type="journal article" date="2005" name="Nature">
        <title>The genome of the social amoeba Dictyostelium discoideum.</title>
        <authorList>
            <consortium name="The Dictyostelium discoideum Sequencing Consortium"/>
            <person name="Eichinger L."/>
            <person name="Pachebat J.A."/>
            <person name="Glockner G."/>
            <person name="Rajandream M.A."/>
            <person name="Sucgang R."/>
            <person name="Berriman M."/>
            <person name="Song J."/>
            <person name="Olsen R."/>
            <person name="Szafranski K."/>
            <person name="Xu Q."/>
            <person name="Tunggal B."/>
            <person name="Kummerfeld S."/>
            <person name="Madera M."/>
            <person name="Konfortov B.A."/>
            <person name="Rivero F."/>
            <person name="Bankier A.T."/>
            <person name="Lehmann R."/>
            <person name="Hamlin N."/>
            <person name="Davies R."/>
            <person name="Gaudet P."/>
            <person name="Fey P."/>
            <person name="Pilcher K."/>
            <person name="Chen G."/>
            <person name="Saunders D."/>
            <person name="Sodergren E."/>
            <person name="Davis P."/>
            <person name="Kerhornou A."/>
            <person name="Nie X."/>
            <person name="Hall N."/>
            <person name="Anjard C."/>
            <person name="Hemphill L."/>
            <person name="Bason N."/>
            <person name="Farbrother P."/>
            <person name="Desany B."/>
            <person name="Just E."/>
            <person name="Morio T."/>
            <person name="Rost R."/>
            <person name="Churcher C."/>
            <person name="Cooper J."/>
            <person name="Haydock S."/>
            <person name="van Driessche N."/>
            <person name="Cronin A."/>
            <person name="Goodhead I."/>
            <person name="Muzny D."/>
            <person name="Mourier T."/>
            <person name="Pain A."/>
            <person name="Lu M."/>
            <person name="Harper D."/>
            <person name="Lindsay R."/>
            <person name="Hauser H."/>
            <person name="James K."/>
            <person name="Quiles M."/>
            <person name="Madan Babu M."/>
            <person name="Saito T."/>
            <person name="Buchrieser C."/>
            <person name="Wardroper A."/>
            <person name="Felder M."/>
            <person name="Thangavelu M."/>
            <person name="Johnson D."/>
            <person name="Knights A."/>
            <person name="Loulseged H."/>
            <person name="Mungall K."/>
            <person name="Oliver K."/>
            <person name="Price C."/>
            <person name="Quail M.A."/>
            <person name="Urushihara H."/>
            <person name="Hernandez J."/>
            <person name="Rabbinowitsch E."/>
            <person name="Steffen D."/>
            <person name="Sanders M."/>
            <person name="Ma J."/>
            <person name="Kohara Y."/>
            <person name="Sharp S."/>
            <person name="Simmonds M."/>
            <person name="Spiegler S."/>
            <person name="Tivey A."/>
            <person name="Sugano S."/>
            <person name="White B."/>
            <person name="Walker D."/>
            <person name="Woodward J."/>
            <person name="Winckler T."/>
            <person name="Tanaka Y."/>
            <person name="Shaulsky G."/>
            <person name="Schleicher M."/>
            <person name="Weinstock G."/>
            <person name="Rosenthal A."/>
            <person name="Cox E.C."/>
            <person name="Chisholm R.L."/>
            <person name="Gibbs R."/>
            <person name="Loomis W.F."/>
            <person name="Platzer M."/>
            <person name="Kay R.R."/>
            <person name="Williams J."/>
            <person name="Dear P.H."/>
            <person name="Noegel A.A."/>
            <person name="Barrell B."/>
            <person name="Kuspa A."/>
        </authorList>
    </citation>
    <scope>NUCLEOTIDE SEQUENCE [LARGE SCALE GENOMIC DNA]</scope>
    <source>
        <strain evidence="1 2">AX4</strain>
    </source>
</reference>
<dbReference type="EMBL" id="AAFI02000013">
    <property type="protein sequence ID" value="EAL69799.1"/>
    <property type="molecule type" value="Genomic_DNA"/>
</dbReference>
<dbReference type="KEGG" id="ddi:DDB_G0275037"/>
<name>Q86I64_DICDI</name>
<proteinExistence type="predicted"/>
<keyword evidence="2" id="KW-1185">Reference proteome</keyword>
<gene>
    <name evidence="1" type="ORF">DDB_G0275037</name>
</gene>